<dbReference type="Proteomes" id="UP000250266">
    <property type="component" value="Unassembled WGS sequence"/>
</dbReference>
<dbReference type="PANTHER" id="PTHR12428">
    <property type="entry name" value="OXA1"/>
    <property type="match status" value="1"/>
</dbReference>
<evidence type="ECO:0000256" key="4">
    <source>
        <dbReference type="ARBA" id="ARBA00022989"/>
    </source>
</evidence>
<dbReference type="GO" id="GO:0032979">
    <property type="term" value="P:protein insertion into mitochondrial inner membrane from matrix"/>
    <property type="evidence" value="ECO:0007669"/>
    <property type="project" value="TreeGrafter"/>
</dbReference>
<sequence length="263" mass="29115">LLQSLHSSGLIWAYAIPASAFIVRCLFIFIPFALPTRLAAQRYAALNPIRQALTVARRQKARELRSSPKAAFAFVARQTSRDASQLHSRWHCSLPRRVLLPFCQIPVFLIMAETIRKMLGTQEGLLSMAVSAFRTTFDYKSAAVVVANSDGMNHPSLATGGMLWFPNLMVPDPTCSLPFILSGLMFYNIWQGRQKGAILSPPARYLRGFLLFVAAAIGPLTLQVPAGLLLYWASSTTSAMILNKVLDLIWPIEVPPMACKRPL</sequence>
<keyword evidence="8" id="KW-1185">Reference proteome</keyword>
<comment type="subcellular location">
    <subcellularLocation>
        <location evidence="1">Membrane</location>
        <topology evidence="1">Multi-pass membrane protein</topology>
    </subcellularLocation>
</comment>
<dbReference type="GO" id="GO:0032977">
    <property type="term" value="F:membrane insertase activity"/>
    <property type="evidence" value="ECO:0007669"/>
    <property type="project" value="InterPro"/>
</dbReference>
<dbReference type="OrthoDB" id="2148490at2759"/>
<feature type="non-terminal residue" evidence="7">
    <location>
        <position position="263"/>
    </location>
</feature>
<name>A0A8E2ECC5_9PEZI</name>
<evidence type="ECO:0000256" key="5">
    <source>
        <dbReference type="ARBA" id="ARBA00023136"/>
    </source>
</evidence>
<evidence type="ECO:0000256" key="1">
    <source>
        <dbReference type="ARBA" id="ARBA00004141"/>
    </source>
</evidence>
<organism evidence="7 8">
    <name type="scientific">Lepidopterella palustris CBS 459.81</name>
    <dbReference type="NCBI Taxonomy" id="1314670"/>
    <lineage>
        <taxon>Eukaryota</taxon>
        <taxon>Fungi</taxon>
        <taxon>Dikarya</taxon>
        <taxon>Ascomycota</taxon>
        <taxon>Pezizomycotina</taxon>
        <taxon>Dothideomycetes</taxon>
        <taxon>Pleosporomycetidae</taxon>
        <taxon>Mytilinidiales</taxon>
        <taxon>Argynnaceae</taxon>
        <taxon>Lepidopterella</taxon>
    </lineage>
</organism>
<evidence type="ECO:0000256" key="6">
    <source>
        <dbReference type="SAM" id="Phobius"/>
    </source>
</evidence>
<evidence type="ECO:0000256" key="3">
    <source>
        <dbReference type="ARBA" id="ARBA00022692"/>
    </source>
</evidence>
<evidence type="ECO:0000256" key="2">
    <source>
        <dbReference type="ARBA" id="ARBA00009877"/>
    </source>
</evidence>
<comment type="similarity">
    <text evidence="2">Belongs to the OXA1/ALB3/YidC family.</text>
</comment>
<dbReference type="PANTHER" id="PTHR12428:SF65">
    <property type="entry name" value="CYTOCHROME C OXIDASE ASSEMBLY PROTEIN COX18, MITOCHONDRIAL"/>
    <property type="match status" value="1"/>
</dbReference>
<feature type="transmembrane region" description="Helical" evidence="6">
    <location>
        <begin position="98"/>
        <end position="115"/>
    </location>
</feature>
<dbReference type="GO" id="GO:0005743">
    <property type="term" value="C:mitochondrial inner membrane"/>
    <property type="evidence" value="ECO:0007669"/>
    <property type="project" value="TreeGrafter"/>
</dbReference>
<proteinExistence type="inferred from homology"/>
<dbReference type="InterPro" id="IPR001708">
    <property type="entry name" value="YidC/ALB3/OXA1/COX18"/>
</dbReference>
<protein>
    <submittedName>
        <fullName evidence="7">Uncharacterized protein</fullName>
    </submittedName>
</protein>
<reference evidence="7 8" key="1">
    <citation type="journal article" date="2016" name="Nat. Commun.">
        <title>Ectomycorrhizal ecology is imprinted in the genome of the dominant symbiotic fungus Cenococcum geophilum.</title>
        <authorList>
            <consortium name="DOE Joint Genome Institute"/>
            <person name="Peter M."/>
            <person name="Kohler A."/>
            <person name="Ohm R.A."/>
            <person name="Kuo A."/>
            <person name="Krutzmann J."/>
            <person name="Morin E."/>
            <person name="Arend M."/>
            <person name="Barry K.W."/>
            <person name="Binder M."/>
            <person name="Choi C."/>
            <person name="Clum A."/>
            <person name="Copeland A."/>
            <person name="Grisel N."/>
            <person name="Haridas S."/>
            <person name="Kipfer T."/>
            <person name="LaButti K."/>
            <person name="Lindquist E."/>
            <person name="Lipzen A."/>
            <person name="Maire R."/>
            <person name="Meier B."/>
            <person name="Mihaltcheva S."/>
            <person name="Molinier V."/>
            <person name="Murat C."/>
            <person name="Poggeler S."/>
            <person name="Quandt C.A."/>
            <person name="Sperisen C."/>
            <person name="Tritt A."/>
            <person name="Tisserant E."/>
            <person name="Crous P.W."/>
            <person name="Henrissat B."/>
            <person name="Nehls U."/>
            <person name="Egli S."/>
            <person name="Spatafora J.W."/>
            <person name="Grigoriev I.V."/>
            <person name="Martin F.M."/>
        </authorList>
    </citation>
    <scope>NUCLEOTIDE SEQUENCE [LARGE SCALE GENOMIC DNA]</scope>
    <source>
        <strain evidence="7 8">CBS 459.81</strain>
    </source>
</reference>
<dbReference type="AlphaFoldDB" id="A0A8E2ECC5"/>
<evidence type="ECO:0000313" key="7">
    <source>
        <dbReference type="EMBL" id="OCK81144.1"/>
    </source>
</evidence>
<feature type="transmembrane region" description="Helical" evidence="6">
    <location>
        <begin position="12"/>
        <end position="34"/>
    </location>
</feature>
<feature type="transmembrane region" description="Helical" evidence="6">
    <location>
        <begin position="209"/>
        <end position="233"/>
    </location>
</feature>
<keyword evidence="3 6" id="KW-0812">Transmembrane</keyword>
<gene>
    <name evidence="7" type="ORF">K432DRAFT_264578</name>
</gene>
<feature type="non-terminal residue" evidence="7">
    <location>
        <position position="1"/>
    </location>
</feature>
<accession>A0A8E2ECC5</accession>
<dbReference type="EMBL" id="KV744932">
    <property type="protein sequence ID" value="OCK81144.1"/>
    <property type="molecule type" value="Genomic_DNA"/>
</dbReference>
<keyword evidence="5 6" id="KW-0472">Membrane</keyword>
<feature type="transmembrane region" description="Helical" evidence="6">
    <location>
        <begin position="170"/>
        <end position="189"/>
    </location>
</feature>
<dbReference type="GO" id="GO:0033617">
    <property type="term" value="P:mitochondrial respiratory chain complex IV assembly"/>
    <property type="evidence" value="ECO:0007669"/>
    <property type="project" value="TreeGrafter"/>
</dbReference>
<evidence type="ECO:0000313" key="8">
    <source>
        <dbReference type="Proteomes" id="UP000250266"/>
    </source>
</evidence>
<keyword evidence="4 6" id="KW-1133">Transmembrane helix</keyword>